<dbReference type="InterPro" id="IPR036415">
    <property type="entry name" value="Lamin_tail_dom_sf"/>
</dbReference>
<dbReference type="EMBL" id="VDGT01000011">
    <property type="protein sequence ID" value="TNM29153.1"/>
    <property type="molecule type" value="Genomic_DNA"/>
</dbReference>
<feature type="domain" description="GP-PDE" evidence="2">
    <location>
        <begin position="52"/>
        <end position="304"/>
    </location>
</feature>
<keyword evidence="5" id="KW-1185">Reference proteome</keyword>
<dbReference type="InterPro" id="IPR001322">
    <property type="entry name" value="Lamin_tail_dom"/>
</dbReference>
<comment type="caution">
    <text evidence="4">The sequence shown here is derived from an EMBL/GenBank/DDBJ whole genome shotgun (WGS) entry which is preliminary data.</text>
</comment>
<sequence length="430" mass="46749">MRVRSLAVPLTAATAVVLTSLVTVHSVESVEPADSAEHAEAAAPAGPHHRGVPVVSHRGAPRHAPEQTAAAYREALRQGAEVLEGDVQLTADGELVLVHDDTLERTTDVEEVFPERAGADVGAFTLEEIRRLDAGSWHREEFGDERVPTVEEVLRLNRDRAGFSFELKAPEKSPGVATRLAELLDEYGYDDASTTRAGAFRVLVHSRDQDALREFESALPDVPLAYLTGGPMLEDAELAELAEWTVGVFADPRVTAASDVERAHDVGLLVYSDPVDSPEQLGMTLDQGYDYLVTNLTETARRVRDGRDPEPRAAGVVVDHVYPNPSGDDMRPEESEYVALRNTTDRPIDVSGHYLRDGAGNVRVTIPDGYTLQPGSLLRVHMGPGTDTPTAHHADLESAILNNTGGDTIQYYNERHVIETVYSYIAPAVS</sequence>
<evidence type="ECO:0000313" key="5">
    <source>
        <dbReference type="Proteomes" id="UP000311713"/>
    </source>
</evidence>
<dbReference type="SUPFAM" id="SSF74853">
    <property type="entry name" value="Lamin A/C globular tail domain"/>
    <property type="match status" value="1"/>
</dbReference>
<evidence type="ECO:0000256" key="1">
    <source>
        <dbReference type="SAM" id="MobiDB-lite"/>
    </source>
</evidence>
<dbReference type="Proteomes" id="UP000311713">
    <property type="component" value="Unassembled WGS sequence"/>
</dbReference>
<feature type="region of interest" description="Disordered" evidence="1">
    <location>
        <begin position="32"/>
        <end position="68"/>
    </location>
</feature>
<feature type="domain" description="LTD" evidence="3">
    <location>
        <begin position="305"/>
        <end position="426"/>
    </location>
</feature>
<dbReference type="Pfam" id="PF03009">
    <property type="entry name" value="GDPD"/>
    <property type="match status" value="1"/>
</dbReference>
<dbReference type="InterPro" id="IPR030395">
    <property type="entry name" value="GP_PDE_dom"/>
</dbReference>
<dbReference type="RefSeq" id="WP_139645978.1">
    <property type="nucleotide sequence ID" value="NZ_BAAAZS010000005.1"/>
</dbReference>
<evidence type="ECO:0000313" key="4">
    <source>
        <dbReference type="EMBL" id="TNM29153.1"/>
    </source>
</evidence>
<dbReference type="PANTHER" id="PTHR46211:SF1">
    <property type="entry name" value="GLYCEROPHOSPHODIESTER PHOSPHODIESTERASE, CYTOPLASMIC"/>
    <property type="match status" value="1"/>
</dbReference>
<dbReference type="PROSITE" id="PS51704">
    <property type="entry name" value="GP_PDE"/>
    <property type="match status" value="1"/>
</dbReference>
<dbReference type="Gene3D" id="3.20.20.190">
    <property type="entry name" value="Phosphatidylinositol (PI) phosphodiesterase"/>
    <property type="match status" value="1"/>
</dbReference>
<dbReference type="SUPFAM" id="SSF51695">
    <property type="entry name" value="PLC-like phosphodiesterases"/>
    <property type="match status" value="1"/>
</dbReference>
<dbReference type="AlphaFoldDB" id="A0A5C4V0L3"/>
<evidence type="ECO:0000259" key="2">
    <source>
        <dbReference type="PROSITE" id="PS51704"/>
    </source>
</evidence>
<dbReference type="Pfam" id="PF00932">
    <property type="entry name" value="LTD"/>
    <property type="match status" value="1"/>
</dbReference>
<gene>
    <name evidence="4" type="ORF">FH715_16550</name>
</gene>
<proteinExistence type="predicted"/>
<dbReference type="PROSITE" id="PS51841">
    <property type="entry name" value="LTD"/>
    <property type="match status" value="1"/>
</dbReference>
<dbReference type="PROSITE" id="PS50007">
    <property type="entry name" value="PIPLC_X_DOMAIN"/>
    <property type="match status" value="1"/>
</dbReference>
<name>A0A5C4V0L3_9ACTN</name>
<evidence type="ECO:0000259" key="3">
    <source>
        <dbReference type="PROSITE" id="PS51841"/>
    </source>
</evidence>
<dbReference type="PANTHER" id="PTHR46211">
    <property type="entry name" value="GLYCEROPHOSPHORYL DIESTER PHOSPHODIESTERASE"/>
    <property type="match status" value="1"/>
</dbReference>
<dbReference type="Gene3D" id="2.60.40.1260">
    <property type="entry name" value="Lamin Tail domain"/>
    <property type="match status" value="1"/>
</dbReference>
<organism evidence="4 5">
    <name type="scientific">Streptomyces sedi</name>
    <dbReference type="NCBI Taxonomy" id="555059"/>
    <lineage>
        <taxon>Bacteria</taxon>
        <taxon>Bacillati</taxon>
        <taxon>Actinomycetota</taxon>
        <taxon>Actinomycetes</taxon>
        <taxon>Kitasatosporales</taxon>
        <taxon>Streptomycetaceae</taxon>
        <taxon>Streptomyces</taxon>
    </lineage>
</organism>
<protein>
    <recommendedName>
        <fullName evidence="6">Esterase</fullName>
    </recommendedName>
</protein>
<dbReference type="InterPro" id="IPR017946">
    <property type="entry name" value="PLC-like_Pdiesterase_TIM-brl"/>
</dbReference>
<dbReference type="OrthoDB" id="384721at2"/>
<dbReference type="GO" id="GO:0006629">
    <property type="term" value="P:lipid metabolic process"/>
    <property type="evidence" value="ECO:0007669"/>
    <property type="project" value="InterPro"/>
</dbReference>
<dbReference type="GO" id="GO:0008081">
    <property type="term" value="F:phosphoric diester hydrolase activity"/>
    <property type="evidence" value="ECO:0007669"/>
    <property type="project" value="InterPro"/>
</dbReference>
<accession>A0A5C4V0L3</accession>
<reference evidence="4 5" key="1">
    <citation type="submission" date="2019-06" db="EMBL/GenBank/DDBJ databases">
        <title>Draft genome of Streptomyces sedi sp. JCM16909.</title>
        <authorList>
            <person name="Klykleung N."/>
            <person name="Tanasupawat S."/>
            <person name="Kudo T."/>
            <person name="Yuki M."/>
            <person name="Ohkuma M."/>
        </authorList>
    </citation>
    <scope>NUCLEOTIDE SEQUENCE [LARGE SCALE GENOMIC DNA]</scope>
    <source>
        <strain evidence="4 5">JCM 16909</strain>
    </source>
</reference>
<evidence type="ECO:0008006" key="6">
    <source>
        <dbReference type="Google" id="ProtNLM"/>
    </source>
</evidence>